<feature type="domain" description="RCK C-terminal" evidence="9">
    <location>
        <begin position="379"/>
        <end position="465"/>
    </location>
</feature>
<dbReference type="GO" id="GO:0006813">
    <property type="term" value="P:potassium ion transport"/>
    <property type="evidence" value="ECO:0007669"/>
    <property type="project" value="InterPro"/>
</dbReference>
<feature type="transmembrane region" description="Helical" evidence="8">
    <location>
        <begin position="166"/>
        <end position="185"/>
    </location>
</feature>
<evidence type="ECO:0000256" key="6">
    <source>
        <dbReference type="ARBA" id="ARBA00023136"/>
    </source>
</evidence>
<evidence type="ECO:0000256" key="5">
    <source>
        <dbReference type="ARBA" id="ARBA00022989"/>
    </source>
</evidence>
<keyword evidence="4" id="KW-0677">Repeat</keyword>
<feature type="domain" description="RCK C-terminal" evidence="9">
    <location>
        <begin position="285"/>
        <end position="371"/>
    </location>
</feature>
<feature type="transmembrane region" description="Helical" evidence="8">
    <location>
        <begin position="197"/>
        <end position="219"/>
    </location>
</feature>
<reference evidence="10" key="1">
    <citation type="journal article" date="2011" name="ISME J.">
        <title>The endosymbionts of the deep-sea tubeworms Riftia pachyptila and Tevnia jerichonana share an identical physiology as revealed by proteogenomic analyses.</title>
        <authorList>
            <person name="Gardebrecht A."/>
            <person name="Markert S."/>
            <person name="Felbeck H."/>
            <person name="Thuermer A."/>
            <person name="Albrecht D."/>
            <person name="Wollherr A."/>
            <person name="Kabisch J."/>
            <person name="Lehmann R."/>
            <person name="Daniel R."/>
            <person name="Liesegang H."/>
            <person name="Hecker M."/>
            <person name="Sievert S.M."/>
            <person name="Schweder T."/>
        </authorList>
    </citation>
    <scope>NUCLEOTIDE SEQUENCE [LARGE SCALE GENOMIC DNA]</scope>
</reference>
<sequence>MLHIKRREMNKLADEEQTIAAPGILSPKQIIAAAIFLAGALLLAWAVPSVEIAWVGAILMLTIYLFAFEVVGVDVAAITVMVLLGLTSLLAPYMGLDQGLVDTKHLFDGFSSNAVISIIAVMIIGAGLDKTGIMSKVAAFILNVGGTTETRIIPIISATVGIISSFMQNVGAAALFLPVVARISARSGLPMSRLLMPMGFCAILGGTVTMVGSSPLILLNDLILTSNQALPAEQQMETWGLFSVTPVGLVLVATGILYFVLAGRFVLPTTKSDNESSTSGSDPMQYFQEIYGVDFALSEVVVTNNSSLIGHKLDDVETAYRVRVIASKRSGEESRIGAGTLARDTEFVAGMVLGVVADPQALAHFAEKYGLKQRSELRTFAESLAATKAGIAEVVIPPGSNLVGKSARDVWLRKTYGLAMIALHRNGETMREGEDIRNTPFQAGDTLVVHTPWDVLARIEKDRNFVVVTTEFPHEELRPNKVGAAGIFFGIALFMVLFTDIRLSVALLTGAMGMVLSGVLKIEEAYEAVSWKTVFLLASLIPLRPGGGDLRHRQMDRRSGALSGGRHADLGDPGLGGSTRHLLHPGDVQRRRHRAAGAAGGQHRHWRRCQPRGICLDRGDRYLKLLPHPHPPGQRLDYGAGWLPGARLHEGRRHHDGAVSGGDDGNDEPCFLRQLDNGISYSYGGPNLE</sequence>
<proteinExistence type="predicted"/>
<feature type="transmembrane region" description="Helical" evidence="8">
    <location>
        <begin position="75"/>
        <end position="94"/>
    </location>
</feature>
<evidence type="ECO:0000313" key="11">
    <source>
        <dbReference type="Proteomes" id="UP000004491"/>
    </source>
</evidence>
<dbReference type="EMBL" id="AFOC01000089">
    <property type="protein sequence ID" value="EGV50346.1"/>
    <property type="molecule type" value="Genomic_DNA"/>
</dbReference>
<evidence type="ECO:0000256" key="8">
    <source>
        <dbReference type="SAM" id="Phobius"/>
    </source>
</evidence>
<dbReference type="InterPro" id="IPR006037">
    <property type="entry name" value="RCK_C"/>
</dbReference>
<evidence type="ECO:0000256" key="7">
    <source>
        <dbReference type="SAM" id="MobiDB-lite"/>
    </source>
</evidence>
<feature type="transmembrane region" description="Helical" evidence="8">
    <location>
        <begin position="106"/>
        <end position="128"/>
    </location>
</feature>
<dbReference type="Pfam" id="PF03600">
    <property type="entry name" value="CitMHS"/>
    <property type="match status" value="1"/>
</dbReference>
<name>G2DGC3_9GAMM</name>
<feature type="transmembrane region" description="Helical" evidence="8">
    <location>
        <begin position="239"/>
        <end position="261"/>
    </location>
</feature>
<dbReference type="PROSITE" id="PS51202">
    <property type="entry name" value="RCK_C"/>
    <property type="match status" value="2"/>
</dbReference>
<evidence type="ECO:0000256" key="2">
    <source>
        <dbReference type="ARBA" id="ARBA00022448"/>
    </source>
</evidence>
<keyword evidence="5 8" id="KW-1133">Transmembrane helix</keyword>
<dbReference type="SUPFAM" id="SSF116726">
    <property type="entry name" value="TrkA C-terminal domain-like"/>
    <property type="match status" value="2"/>
</dbReference>
<protein>
    <submittedName>
        <fullName evidence="10">Sulfur deprivation response regulator</fullName>
    </submittedName>
</protein>
<evidence type="ECO:0000259" key="9">
    <source>
        <dbReference type="PROSITE" id="PS51202"/>
    </source>
</evidence>
<dbReference type="Proteomes" id="UP000004491">
    <property type="component" value="Unassembled WGS sequence"/>
</dbReference>
<evidence type="ECO:0000313" key="10">
    <source>
        <dbReference type="EMBL" id="EGV50346.1"/>
    </source>
</evidence>
<comment type="subcellular location">
    <subcellularLocation>
        <location evidence="1">Membrane</location>
        <topology evidence="1">Multi-pass membrane protein</topology>
    </subcellularLocation>
</comment>
<evidence type="ECO:0000256" key="1">
    <source>
        <dbReference type="ARBA" id="ARBA00004141"/>
    </source>
</evidence>
<dbReference type="PANTHER" id="PTHR43652">
    <property type="entry name" value="BASIC AMINO ACID ANTIPORTER YFCC-RELATED"/>
    <property type="match status" value="1"/>
</dbReference>
<dbReference type="Pfam" id="PF02080">
    <property type="entry name" value="TrkA_C"/>
    <property type="match status" value="2"/>
</dbReference>
<gene>
    <name evidence="10" type="ORF">Rifp1Sym_dj00160</name>
</gene>
<dbReference type="Gene3D" id="3.30.70.1450">
    <property type="entry name" value="Regulator of K+ conductance, C-terminal domain"/>
    <property type="match status" value="2"/>
</dbReference>
<accession>G2DGC3</accession>
<dbReference type="InterPro" id="IPR051679">
    <property type="entry name" value="DASS-Related_Transporters"/>
</dbReference>
<organism evidence="10 11">
    <name type="scientific">endosymbiont of Riftia pachyptila</name>
    <name type="common">vent Ph05</name>
    <dbReference type="NCBI Taxonomy" id="1048808"/>
    <lineage>
        <taxon>Bacteria</taxon>
        <taxon>Pseudomonadati</taxon>
        <taxon>Pseudomonadota</taxon>
        <taxon>Gammaproteobacteria</taxon>
        <taxon>sulfur-oxidizing symbionts</taxon>
    </lineage>
</organism>
<dbReference type="PATRIC" id="fig|1048808.3.peg.2702"/>
<keyword evidence="6 8" id="KW-0472">Membrane</keyword>
<dbReference type="PANTHER" id="PTHR43652:SF2">
    <property type="entry name" value="BASIC AMINO ACID ANTIPORTER YFCC-RELATED"/>
    <property type="match status" value="1"/>
</dbReference>
<dbReference type="InterPro" id="IPR004680">
    <property type="entry name" value="Cit_transptr-like_dom"/>
</dbReference>
<keyword evidence="11" id="KW-1185">Reference proteome</keyword>
<dbReference type="GO" id="GO:0008324">
    <property type="term" value="F:monoatomic cation transmembrane transporter activity"/>
    <property type="evidence" value="ECO:0007669"/>
    <property type="project" value="InterPro"/>
</dbReference>
<keyword evidence="2" id="KW-0813">Transport</keyword>
<dbReference type="GO" id="GO:0005886">
    <property type="term" value="C:plasma membrane"/>
    <property type="evidence" value="ECO:0007669"/>
    <property type="project" value="TreeGrafter"/>
</dbReference>
<feature type="transmembrane region" description="Helical" evidence="8">
    <location>
        <begin position="52"/>
        <end position="68"/>
    </location>
</feature>
<feature type="region of interest" description="Disordered" evidence="7">
    <location>
        <begin position="557"/>
        <end position="580"/>
    </location>
</feature>
<dbReference type="AlphaFoldDB" id="G2DGC3"/>
<dbReference type="InterPro" id="IPR036721">
    <property type="entry name" value="RCK_C_sf"/>
</dbReference>
<evidence type="ECO:0000256" key="3">
    <source>
        <dbReference type="ARBA" id="ARBA00022692"/>
    </source>
</evidence>
<comment type="caution">
    <text evidence="10">The sequence shown here is derived from an EMBL/GenBank/DDBJ whole genome shotgun (WGS) entry which is preliminary data.</text>
</comment>
<feature type="transmembrane region" description="Helical" evidence="8">
    <location>
        <begin position="30"/>
        <end position="46"/>
    </location>
</feature>
<keyword evidence="3 8" id="KW-0812">Transmembrane</keyword>
<evidence type="ECO:0000256" key="4">
    <source>
        <dbReference type="ARBA" id="ARBA00022737"/>
    </source>
</evidence>